<reference evidence="1 3" key="2">
    <citation type="journal article" date="2014" name="BMC Genomics">
        <title>An improved genome release (version Mt4.0) for the model legume Medicago truncatula.</title>
        <authorList>
            <person name="Tang H."/>
            <person name="Krishnakumar V."/>
            <person name="Bidwell S."/>
            <person name="Rosen B."/>
            <person name="Chan A."/>
            <person name="Zhou S."/>
            <person name="Gentzbittel L."/>
            <person name="Childs K.L."/>
            <person name="Yandell M."/>
            <person name="Gundlach H."/>
            <person name="Mayer K.F."/>
            <person name="Schwartz D.C."/>
            <person name="Town C.D."/>
        </authorList>
    </citation>
    <scope>GENOME REANNOTATION</scope>
    <source>
        <strain evidence="2 3">cv. Jemalong A17</strain>
    </source>
</reference>
<organism evidence="1 3">
    <name type="scientific">Medicago truncatula</name>
    <name type="common">Barrel medic</name>
    <name type="synonym">Medicago tribuloides</name>
    <dbReference type="NCBI Taxonomy" id="3880"/>
    <lineage>
        <taxon>Eukaryota</taxon>
        <taxon>Viridiplantae</taxon>
        <taxon>Streptophyta</taxon>
        <taxon>Embryophyta</taxon>
        <taxon>Tracheophyta</taxon>
        <taxon>Spermatophyta</taxon>
        <taxon>Magnoliopsida</taxon>
        <taxon>eudicotyledons</taxon>
        <taxon>Gunneridae</taxon>
        <taxon>Pentapetalae</taxon>
        <taxon>rosids</taxon>
        <taxon>fabids</taxon>
        <taxon>Fabales</taxon>
        <taxon>Fabaceae</taxon>
        <taxon>Papilionoideae</taxon>
        <taxon>50 kb inversion clade</taxon>
        <taxon>NPAAA clade</taxon>
        <taxon>Hologalegina</taxon>
        <taxon>IRL clade</taxon>
        <taxon>Trifolieae</taxon>
        <taxon>Medicago</taxon>
    </lineage>
</organism>
<dbReference type="InterPro" id="IPR043502">
    <property type="entry name" value="DNA/RNA_pol_sf"/>
</dbReference>
<keyword evidence="3" id="KW-1185">Reference proteome</keyword>
<reference evidence="1 3" key="1">
    <citation type="journal article" date="2011" name="Nature">
        <title>The Medicago genome provides insight into the evolution of rhizobial symbioses.</title>
        <authorList>
            <person name="Young N.D."/>
            <person name="Debelle F."/>
            <person name="Oldroyd G.E."/>
            <person name="Geurts R."/>
            <person name="Cannon S.B."/>
            <person name="Udvardi M.K."/>
            <person name="Benedito V.A."/>
            <person name="Mayer K.F."/>
            <person name="Gouzy J."/>
            <person name="Schoof H."/>
            <person name="Van de Peer Y."/>
            <person name="Proost S."/>
            <person name="Cook D.R."/>
            <person name="Meyers B.C."/>
            <person name="Spannagl M."/>
            <person name="Cheung F."/>
            <person name="De Mita S."/>
            <person name="Krishnakumar V."/>
            <person name="Gundlach H."/>
            <person name="Zhou S."/>
            <person name="Mudge J."/>
            <person name="Bharti A.K."/>
            <person name="Murray J.D."/>
            <person name="Naoumkina M.A."/>
            <person name="Rosen B."/>
            <person name="Silverstein K.A."/>
            <person name="Tang H."/>
            <person name="Rombauts S."/>
            <person name="Zhao P.X."/>
            <person name="Zhou P."/>
            <person name="Barbe V."/>
            <person name="Bardou P."/>
            <person name="Bechner M."/>
            <person name="Bellec A."/>
            <person name="Berger A."/>
            <person name="Berges H."/>
            <person name="Bidwell S."/>
            <person name="Bisseling T."/>
            <person name="Choisne N."/>
            <person name="Couloux A."/>
            <person name="Denny R."/>
            <person name="Deshpande S."/>
            <person name="Dai X."/>
            <person name="Doyle J.J."/>
            <person name="Dudez A.M."/>
            <person name="Farmer A.D."/>
            <person name="Fouteau S."/>
            <person name="Franken C."/>
            <person name="Gibelin C."/>
            <person name="Gish J."/>
            <person name="Goldstein S."/>
            <person name="Gonzalez A.J."/>
            <person name="Green P.J."/>
            <person name="Hallab A."/>
            <person name="Hartog M."/>
            <person name="Hua A."/>
            <person name="Humphray S.J."/>
            <person name="Jeong D.H."/>
            <person name="Jing Y."/>
            <person name="Jocker A."/>
            <person name="Kenton S.M."/>
            <person name="Kim D.J."/>
            <person name="Klee K."/>
            <person name="Lai H."/>
            <person name="Lang C."/>
            <person name="Lin S."/>
            <person name="Macmil S.L."/>
            <person name="Magdelenat G."/>
            <person name="Matthews L."/>
            <person name="McCorrison J."/>
            <person name="Monaghan E.L."/>
            <person name="Mun J.H."/>
            <person name="Najar F.Z."/>
            <person name="Nicholson C."/>
            <person name="Noirot C."/>
            <person name="O'Bleness M."/>
            <person name="Paule C.R."/>
            <person name="Poulain J."/>
            <person name="Prion F."/>
            <person name="Qin B."/>
            <person name="Qu C."/>
            <person name="Retzel E.F."/>
            <person name="Riddle C."/>
            <person name="Sallet E."/>
            <person name="Samain S."/>
            <person name="Samson N."/>
            <person name="Sanders I."/>
            <person name="Saurat O."/>
            <person name="Scarpelli C."/>
            <person name="Schiex T."/>
            <person name="Segurens B."/>
            <person name="Severin A.J."/>
            <person name="Sherrier D.J."/>
            <person name="Shi R."/>
            <person name="Sims S."/>
            <person name="Singer S.R."/>
            <person name="Sinharoy S."/>
            <person name="Sterck L."/>
            <person name="Viollet A."/>
            <person name="Wang B.B."/>
            <person name="Wang K."/>
            <person name="Wang M."/>
            <person name="Wang X."/>
            <person name="Warfsmann J."/>
            <person name="Weissenbach J."/>
            <person name="White D.D."/>
            <person name="White J.D."/>
            <person name="Wiley G.B."/>
            <person name="Wincker P."/>
            <person name="Xing Y."/>
            <person name="Yang L."/>
            <person name="Yao Z."/>
            <person name="Ying F."/>
            <person name="Zhai J."/>
            <person name="Zhou L."/>
            <person name="Zuber A."/>
            <person name="Denarie J."/>
            <person name="Dixon R.A."/>
            <person name="May G.D."/>
            <person name="Schwartz D.C."/>
            <person name="Rogers J."/>
            <person name="Quetier F."/>
            <person name="Town C.D."/>
            <person name="Roe B.A."/>
        </authorList>
    </citation>
    <scope>NUCLEOTIDE SEQUENCE [LARGE SCALE GENOMIC DNA]</scope>
    <source>
        <strain evidence="1">A17</strain>
        <strain evidence="2 3">cv. Jemalong A17</strain>
    </source>
</reference>
<dbReference type="EMBL" id="CM001217">
    <property type="protein sequence ID" value="AES59539.1"/>
    <property type="molecule type" value="Genomic_DNA"/>
</dbReference>
<proteinExistence type="predicted"/>
<protein>
    <submittedName>
        <fullName evidence="1 2">Uncharacterized protein</fullName>
    </submittedName>
</protein>
<dbReference type="HOGENOM" id="CLU_1241726_0_0_1"/>
<evidence type="ECO:0000313" key="3">
    <source>
        <dbReference type="Proteomes" id="UP000002051"/>
    </source>
</evidence>
<sequence>MNLTESVHTLDHLGSTSMTLKLLCSLTQLLNLTYHAYELDPFGSWELFKLDERSSYHQMQNYYQIQMVQGDIHKTTFCIDQGHYMNIMFRPYFKSKVSFAHTSIEYLGHILFGEGVGPDPAKISSILILVPKVSQSAKQLLRFLGPRSLLINITLSWLQNIAGMGRKSSLQLNIIQHGQLYKEAGYSLEAVLNFAKLFFINSGASLMVQQLQRISRHYHNTIN</sequence>
<dbReference type="EnsemblPlants" id="AES59539">
    <property type="protein sequence ID" value="AES59539"/>
    <property type="gene ID" value="MTR_1g021510"/>
</dbReference>
<evidence type="ECO:0000313" key="2">
    <source>
        <dbReference type="EnsemblPlants" id="AES59539"/>
    </source>
</evidence>
<reference evidence="2" key="3">
    <citation type="submission" date="2015-04" db="UniProtKB">
        <authorList>
            <consortium name="EnsemblPlants"/>
        </authorList>
    </citation>
    <scope>IDENTIFICATION</scope>
    <source>
        <strain evidence="2">cv. Jemalong A17</strain>
    </source>
</reference>
<name>G7I587_MEDTR</name>
<dbReference type="Proteomes" id="UP000002051">
    <property type="component" value="Unassembled WGS sequence"/>
</dbReference>
<gene>
    <name evidence="1" type="ordered locus">MTR_1g021510</name>
</gene>
<dbReference type="AlphaFoldDB" id="G7I587"/>
<dbReference type="PaxDb" id="3880-AES59539"/>
<dbReference type="SUPFAM" id="SSF56672">
    <property type="entry name" value="DNA/RNA polymerases"/>
    <property type="match status" value="1"/>
</dbReference>
<accession>G7I587</accession>
<evidence type="ECO:0000313" key="1">
    <source>
        <dbReference type="EMBL" id="AES59539.1"/>
    </source>
</evidence>